<name>A0A265N5M8_9BACI</name>
<feature type="chain" id="PRO_5039421199" description="DUF4363 domain-containing protein" evidence="1">
    <location>
        <begin position="23"/>
        <end position="114"/>
    </location>
</feature>
<reference evidence="2 3" key="1">
    <citation type="submission" date="2017-08" db="EMBL/GenBank/DDBJ databases">
        <title>Virgibacillus indicus sp. nov. and Virgibacillus profoundi sp. nov, two moderately halophilic bacteria isolated from marine sediment by using the Microfluidic Streak Plate.</title>
        <authorList>
            <person name="Xu B."/>
            <person name="Hu B."/>
            <person name="Wang J."/>
            <person name="Zhu Y."/>
            <person name="Huang L."/>
            <person name="Du W."/>
            <person name="Huang Y."/>
        </authorList>
    </citation>
    <scope>NUCLEOTIDE SEQUENCE [LARGE SCALE GENOMIC DNA]</scope>
    <source>
        <strain evidence="2 3">IO3-P2-C2</strain>
    </source>
</reference>
<dbReference type="Proteomes" id="UP000216498">
    <property type="component" value="Unassembled WGS sequence"/>
</dbReference>
<evidence type="ECO:0000313" key="2">
    <source>
        <dbReference type="EMBL" id="OZU87338.1"/>
    </source>
</evidence>
<keyword evidence="3" id="KW-1185">Reference proteome</keyword>
<dbReference type="EMBL" id="NPMS01000011">
    <property type="protein sequence ID" value="OZU87338.1"/>
    <property type="molecule type" value="Genomic_DNA"/>
</dbReference>
<evidence type="ECO:0000313" key="3">
    <source>
        <dbReference type="Proteomes" id="UP000216498"/>
    </source>
</evidence>
<evidence type="ECO:0008006" key="4">
    <source>
        <dbReference type="Google" id="ProtNLM"/>
    </source>
</evidence>
<gene>
    <name evidence="2" type="ORF">CIL03_17260</name>
</gene>
<dbReference type="RefSeq" id="WP_094887127.1">
    <property type="nucleotide sequence ID" value="NZ_NPMS01000011.1"/>
</dbReference>
<dbReference type="PROSITE" id="PS51257">
    <property type="entry name" value="PROKAR_LIPOPROTEIN"/>
    <property type="match status" value="1"/>
</dbReference>
<feature type="signal peptide" evidence="1">
    <location>
        <begin position="1"/>
        <end position="22"/>
    </location>
</feature>
<evidence type="ECO:0000256" key="1">
    <source>
        <dbReference type="SAM" id="SignalP"/>
    </source>
</evidence>
<accession>A0A265N5M8</accession>
<proteinExistence type="predicted"/>
<organism evidence="2 3">
    <name type="scientific">Virgibacillus indicus</name>
    <dbReference type="NCBI Taxonomy" id="2024554"/>
    <lineage>
        <taxon>Bacteria</taxon>
        <taxon>Bacillati</taxon>
        <taxon>Bacillota</taxon>
        <taxon>Bacilli</taxon>
        <taxon>Bacillales</taxon>
        <taxon>Bacillaceae</taxon>
        <taxon>Virgibacillus</taxon>
    </lineage>
</organism>
<dbReference type="AlphaFoldDB" id="A0A265N5M8"/>
<sequence>MKFTKLGLLCICLMLLISCSNETIQNKHISQKAEAIKTLITQSQWDKAVIQGRQFEQVYADNKWKYQLLGDITEYDRLDQHIRKLNVALEEKDKEEAKLNLTMIEHYIESLYFK</sequence>
<dbReference type="InterPro" id="IPR025373">
    <property type="entry name" value="DUF4363"/>
</dbReference>
<comment type="caution">
    <text evidence="2">The sequence shown here is derived from an EMBL/GenBank/DDBJ whole genome shotgun (WGS) entry which is preliminary data.</text>
</comment>
<dbReference type="Pfam" id="PF14276">
    <property type="entry name" value="DUF4363"/>
    <property type="match status" value="1"/>
</dbReference>
<dbReference type="OrthoDB" id="2706877at2"/>
<keyword evidence="1" id="KW-0732">Signal</keyword>
<protein>
    <recommendedName>
        <fullName evidence="4">DUF4363 domain-containing protein</fullName>
    </recommendedName>
</protein>